<proteinExistence type="predicted"/>
<gene>
    <name evidence="1" type="ORF">NC998_04975</name>
</gene>
<reference evidence="1 2" key="1">
    <citation type="submission" date="2022-04" db="EMBL/GenBank/DDBJ databases">
        <title>Positive selection, recombination, and allopatry shape intraspecific diversity of widespread and dominant cyanobacteria.</title>
        <authorList>
            <person name="Wei J."/>
            <person name="Shu W."/>
            <person name="Hu C."/>
        </authorList>
    </citation>
    <scope>NUCLEOTIDE SEQUENCE [LARGE SCALE GENOMIC DNA]</scope>
    <source>
        <strain evidence="1 2">GB2-A4</strain>
    </source>
</reference>
<evidence type="ECO:0000313" key="1">
    <source>
        <dbReference type="EMBL" id="MEP0816445.1"/>
    </source>
</evidence>
<comment type="caution">
    <text evidence="1">The sequence shown here is derived from an EMBL/GenBank/DDBJ whole genome shotgun (WGS) entry which is preliminary data.</text>
</comment>
<dbReference type="EMBL" id="JAMPKM010000002">
    <property type="protein sequence ID" value="MEP0816445.1"/>
    <property type="molecule type" value="Genomic_DNA"/>
</dbReference>
<organism evidence="1 2">
    <name type="scientific">Trichocoleus desertorum GB2-A4</name>
    <dbReference type="NCBI Taxonomy" id="2933944"/>
    <lineage>
        <taxon>Bacteria</taxon>
        <taxon>Bacillati</taxon>
        <taxon>Cyanobacteriota</taxon>
        <taxon>Cyanophyceae</taxon>
        <taxon>Leptolyngbyales</taxon>
        <taxon>Trichocoleusaceae</taxon>
        <taxon>Trichocoleus</taxon>
    </lineage>
</organism>
<sequence length="75" mass="8829">MPANQTQLETYRQKAEAFPKELEEAIKKSREEGIREVNQDAKVKADLFEQEWEATKQSYELQIQSLEAKNQKQTE</sequence>
<accession>A0ABV0J3T2</accession>
<protein>
    <submittedName>
        <fullName evidence="1">Uncharacterized protein</fullName>
    </submittedName>
</protein>
<evidence type="ECO:0000313" key="2">
    <source>
        <dbReference type="Proteomes" id="UP001464891"/>
    </source>
</evidence>
<keyword evidence="2" id="KW-1185">Reference proteome</keyword>
<name>A0ABV0J3T2_9CYAN</name>
<dbReference type="RefSeq" id="WP_190433803.1">
    <property type="nucleotide sequence ID" value="NZ_JAMPKM010000002.1"/>
</dbReference>
<dbReference type="Proteomes" id="UP001464891">
    <property type="component" value="Unassembled WGS sequence"/>
</dbReference>